<feature type="domain" description="CCHC-type" evidence="2">
    <location>
        <begin position="138"/>
        <end position="151"/>
    </location>
</feature>
<evidence type="ECO:0000313" key="4">
    <source>
        <dbReference type="Proteomes" id="UP001162640"/>
    </source>
</evidence>
<dbReference type="EMBL" id="BLQM01000200">
    <property type="protein sequence ID" value="GMH74875.1"/>
    <property type="molecule type" value="Genomic_DNA"/>
</dbReference>
<evidence type="ECO:0000259" key="2">
    <source>
        <dbReference type="PROSITE" id="PS50158"/>
    </source>
</evidence>
<dbReference type="PROSITE" id="PS50158">
    <property type="entry name" value="ZF_CCHC"/>
    <property type="match status" value="1"/>
</dbReference>
<protein>
    <recommendedName>
        <fullName evidence="2">CCHC-type domain-containing protein</fullName>
    </recommendedName>
</protein>
<dbReference type="InterPro" id="IPR036875">
    <property type="entry name" value="Znf_CCHC_sf"/>
</dbReference>
<dbReference type="Gene3D" id="4.10.60.10">
    <property type="entry name" value="Zinc finger, CCHC-type"/>
    <property type="match status" value="1"/>
</dbReference>
<organism evidence="3 4">
    <name type="scientific">Triparma laevis f. inornata</name>
    <dbReference type="NCBI Taxonomy" id="1714386"/>
    <lineage>
        <taxon>Eukaryota</taxon>
        <taxon>Sar</taxon>
        <taxon>Stramenopiles</taxon>
        <taxon>Ochrophyta</taxon>
        <taxon>Bolidophyceae</taxon>
        <taxon>Parmales</taxon>
        <taxon>Triparmaceae</taxon>
        <taxon>Triparma</taxon>
    </lineage>
</organism>
<dbReference type="GO" id="GO:0003676">
    <property type="term" value="F:nucleic acid binding"/>
    <property type="evidence" value="ECO:0007669"/>
    <property type="project" value="InterPro"/>
</dbReference>
<dbReference type="InterPro" id="IPR001878">
    <property type="entry name" value="Znf_CCHC"/>
</dbReference>
<dbReference type="AlphaFoldDB" id="A0A9W7AVV5"/>
<keyword evidence="1" id="KW-0863">Zinc-finger</keyword>
<accession>A0A9W7AVV5</accession>
<gene>
    <name evidence="3" type="ORF">TL16_g06581</name>
</gene>
<dbReference type="SUPFAM" id="SSF57756">
    <property type="entry name" value="Retrovirus zinc finger-like domains"/>
    <property type="match status" value="1"/>
</dbReference>
<keyword evidence="1" id="KW-0862">Zinc</keyword>
<dbReference type="SMART" id="SM00343">
    <property type="entry name" value="ZnF_C2HC"/>
    <property type="match status" value="2"/>
</dbReference>
<evidence type="ECO:0000313" key="3">
    <source>
        <dbReference type="EMBL" id="GMH74875.1"/>
    </source>
</evidence>
<dbReference type="Proteomes" id="UP001162640">
    <property type="component" value="Unassembled WGS sequence"/>
</dbReference>
<evidence type="ECO:0000256" key="1">
    <source>
        <dbReference type="PROSITE-ProRule" id="PRU00047"/>
    </source>
</evidence>
<dbReference type="GO" id="GO:0008270">
    <property type="term" value="F:zinc ion binding"/>
    <property type="evidence" value="ECO:0007669"/>
    <property type="project" value="UniProtKB-KW"/>
</dbReference>
<comment type="caution">
    <text evidence="3">The sequence shown here is derived from an EMBL/GenBank/DDBJ whole genome shotgun (WGS) entry which is preliminary data.</text>
</comment>
<proteinExistence type="predicted"/>
<reference evidence="4" key="1">
    <citation type="journal article" date="2023" name="Commun. Biol.">
        <title>Genome analysis of Parmales, the sister group of diatoms, reveals the evolutionary specialization of diatoms from phago-mixotrophs to photoautotrophs.</title>
        <authorList>
            <person name="Ban H."/>
            <person name="Sato S."/>
            <person name="Yoshikawa S."/>
            <person name="Yamada K."/>
            <person name="Nakamura Y."/>
            <person name="Ichinomiya M."/>
            <person name="Sato N."/>
            <person name="Blanc-Mathieu R."/>
            <person name="Endo H."/>
            <person name="Kuwata A."/>
            <person name="Ogata H."/>
        </authorList>
    </citation>
    <scope>NUCLEOTIDE SEQUENCE [LARGE SCALE GENOMIC DNA]</scope>
</reference>
<sequence length="218" mass="24363">MYSSRISEYDGPSVVPVGRAVYALPDTQSPSKKMGIMENRSHRVTDEEAVEEDKIQTKLEEVMVEGVNSAGHQHKSIRPNVPSPSERISYLQEEEARLSHLTLLENERQSKRRKRSVVNLGDSYKVGPAKAKNSGRTCTNCGKTGHDRRNCNKPRLNSSGEVIVSQRKCTRCGSLKHDRRTCLVTADQVSAAAKANQVWRVEWSGGCVLHPTKIITFF</sequence>
<name>A0A9W7AVV5_9STRA</name>
<keyword evidence="1" id="KW-0479">Metal-binding</keyword>